<feature type="transmembrane region" description="Helical" evidence="1">
    <location>
        <begin position="28"/>
        <end position="49"/>
    </location>
</feature>
<keyword evidence="1" id="KW-1133">Transmembrane helix</keyword>
<keyword evidence="2" id="KW-0496">Mitochondrion</keyword>
<evidence type="ECO:0000313" key="2">
    <source>
        <dbReference type="EMBL" id="BBA10133.1"/>
    </source>
</evidence>
<evidence type="ECO:0000256" key="1">
    <source>
        <dbReference type="SAM" id="Phobius"/>
    </source>
</evidence>
<protein>
    <submittedName>
        <fullName evidence="2">NADH dehydrogenase subunit 4L</fullName>
    </submittedName>
</protein>
<feature type="transmembrane region" description="Helical" evidence="1">
    <location>
        <begin position="6"/>
        <end position="21"/>
    </location>
</feature>
<gene>
    <name evidence="2" type="primary">ND4L</name>
</gene>
<accession>A0A224A0H3</accession>
<geneLocation type="mitochondrion" evidence="2"/>
<keyword evidence="1" id="KW-0472">Membrane</keyword>
<name>A0A224A0H3_9EUPU</name>
<dbReference type="AlphaFoldDB" id="A0A224A0H3"/>
<keyword evidence="1" id="KW-0812">Transmembrane</keyword>
<proteinExistence type="predicted"/>
<reference evidence="2" key="1">
    <citation type="journal article" date="2017" name="Zool. J. Linn. Soc.">
        <title>Molecular phylogeny, frequent parallel evolution and new system of Japanese clausiliid land snails (Gastropoda: Stylommatophora).</title>
        <authorList>
            <person name="Motochin R."/>
            <person name="Wang M."/>
            <person name="Ueshima R."/>
        </authorList>
    </citation>
    <scope>NUCLEOTIDE SEQUENCE</scope>
    <source>
        <strain evidence="2">A963</strain>
        <tissue evidence="2">Muscle</tissue>
    </source>
</reference>
<dbReference type="Gene3D" id="1.10.287.3510">
    <property type="match status" value="1"/>
</dbReference>
<sequence length="92" mass="10670">MQYYMYLFLLMVLLFFFLFNVKTHFLPIFLILEAMMLTTLVISLGVMSTLQYCPYLYLVLLTFAVVEAGLALSLLLTYIKMVGSDMILTPMF</sequence>
<dbReference type="EMBL" id="LC171919">
    <property type="protein sequence ID" value="BBA10133.1"/>
    <property type="molecule type" value="Genomic_DNA"/>
</dbReference>
<organism evidence="2">
    <name type="scientific">Pliciphaedusa aff. tosana RM-2016</name>
    <dbReference type="NCBI Taxonomy" id="1885824"/>
    <lineage>
        <taxon>Eukaryota</taxon>
        <taxon>Metazoa</taxon>
        <taxon>Spiralia</taxon>
        <taxon>Lophotrochozoa</taxon>
        <taxon>Mollusca</taxon>
        <taxon>Gastropoda</taxon>
        <taxon>Heterobranchia</taxon>
        <taxon>Euthyneura</taxon>
        <taxon>Panpulmonata</taxon>
        <taxon>Eupulmonata</taxon>
        <taxon>Stylommatophora</taxon>
        <taxon>Helicina</taxon>
        <taxon>Clausilioidea</taxon>
        <taxon>Clausiliidae</taxon>
        <taxon>Phaedusinae</taxon>
        <taxon>Pliciphaedusa</taxon>
    </lineage>
</organism>
<feature type="transmembrane region" description="Helical" evidence="1">
    <location>
        <begin position="55"/>
        <end position="79"/>
    </location>
</feature>